<evidence type="ECO:0000259" key="6">
    <source>
        <dbReference type="PROSITE" id="PS50043"/>
    </source>
</evidence>
<evidence type="ECO:0000313" key="9">
    <source>
        <dbReference type="Proteomes" id="UP000325957"/>
    </source>
</evidence>
<dbReference type="SUPFAM" id="SSF52172">
    <property type="entry name" value="CheY-like"/>
    <property type="match status" value="1"/>
</dbReference>
<dbReference type="InterPro" id="IPR039420">
    <property type="entry name" value="WalR-like"/>
</dbReference>
<dbReference type="GO" id="GO:0006355">
    <property type="term" value="P:regulation of DNA-templated transcription"/>
    <property type="evidence" value="ECO:0007669"/>
    <property type="project" value="InterPro"/>
</dbReference>
<dbReference type="InterPro" id="IPR001789">
    <property type="entry name" value="Sig_transdc_resp-reg_receiver"/>
</dbReference>
<evidence type="ECO:0000313" key="8">
    <source>
        <dbReference type="EMBL" id="KAA9393266.1"/>
    </source>
</evidence>
<dbReference type="RefSeq" id="WP_158034703.1">
    <property type="nucleotide sequence ID" value="NZ_ML708626.1"/>
</dbReference>
<protein>
    <submittedName>
        <fullName evidence="8">Response regulator transcription factor</fullName>
    </submittedName>
</protein>
<dbReference type="Pfam" id="PF00072">
    <property type="entry name" value="Response_reg"/>
    <property type="match status" value="1"/>
</dbReference>
<feature type="modified residue" description="4-aspartylphosphate" evidence="5">
    <location>
        <position position="54"/>
    </location>
</feature>
<evidence type="ECO:0000256" key="4">
    <source>
        <dbReference type="ARBA" id="ARBA00023163"/>
    </source>
</evidence>
<dbReference type="Proteomes" id="UP000325957">
    <property type="component" value="Unassembled WGS sequence"/>
</dbReference>
<dbReference type="PROSITE" id="PS50043">
    <property type="entry name" value="HTH_LUXR_2"/>
    <property type="match status" value="1"/>
</dbReference>
<sequence>MIRVLVADDQPLVRAGLSALLGAENDIEVIGVAENGVEALALARQLVPDVACLDIRMPEMDGIEVATRLCGPDADPRIPVLVLTTFDIDDYVFRALEAGVAGFLLKDSDPDEILRAVRHIDGGRGTLDHALTRRIVDEYVQHRRLQPVSAGRALEMLTAREHDILLLLAEGMSNEQIAASLFVEVATVKSHLTRMLPKLGVRSRLQAVVWAYQNRVVEVPDPPRDRPGRDRGPR</sequence>
<comment type="caution">
    <text evidence="8">The sequence shown here is derived from an EMBL/GenBank/DDBJ whole genome shotgun (WGS) entry which is preliminary data.</text>
</comment>
<accession>A0A5J5KWR5</accession>
<dbReference type="PRINTS" id="PR00038">
    <property type="entry name" value="HTHLUXR"/>
</dbReference>
<keyword evidence="9" id="KW-1185">Reference proteome</keyword>
<dbReference type="SUPFAM" id="SSF46894">
    <property type="entry name" value="C-terminal effector domain of the bipartite response regulators"/>
    <property type="match status" value="1"/>
</dbReference>
<evidence type="ECO:0000256" key="1">
    <source>
        <dbReference type="ARBA" id="ARBA00022553"/>
    </source>
</evidence>
<feature type="domain" description="Response regulatory" evidence="7">
    <location>
        <begin position="3"/>
        <end position="121"/>
    </location>
</feature>
<dbReference type="Pfam" id="PF00196">
    <property type="entry name" value="GerE"/>
    <property type="match status" value="1"/>
</dbReference>
<dbReference type="Gene3D" id="3.40.50.2300">
    <property type="match status" value="1"/>
</dbReference>
<dbReference type="PANTHER" id="PTHR43214:SF24">
    <property type="entry name" value="TRANSCRIPTIONAL REGULATORY PROTEIN NARL-RELATED"/>
    <property type="match status" value="1"/>
</dbReference>
<dbReference type="CDD" id="cd17535">
    <property type="entry name" value="REC_NarL-like"/>
    <property type="match status" value="1"/>
</dbReference>
<dbReference type="PANTHER" id="PTHR43214">
    <property type="entry name" value="TWO-COMPONENT RESPONSE REGULATOR"/>
    <property type="match status" value="1"/>
</dbReference>
<dbReference type="AlphaFoldDB" id="A0A5J5KWR5"/>
<proteinExistence type="predicted"/>
<keyword evidence="3" id="KW-0238">DNA-binding</keyword>
<name>A0A5J5KWR5_9MICC</name>
<dbReference type="InterPro" id="IPR000792">
    <property type="entry name" value="Tscrpt_reg_LuxR_C"/>
</dbReference>
<dbReference type="InterPro" id="IPR011006">
    <property type="entry name" value="CheY-like_superfamily"/>
</dbReference>
<evidence type="ECO:0000256" key="2">
    <source>
        <dbReference type="ARBA" id="ARBA00023015"/>
    </source>
</evidence>
<dbReference type="GO" id="GO:0000160">
    <property type="term" value="P:phosphorelay signal transduction system"/>
    <property type="evidence" value="ECO:0007669"/>
    <property type="project" value="InterPro"/>
</dbReference>
<reference evidence="8 9" key="1">
    <citation type="submission" date="2019-05" db="EMBL/GenBank/DDBJ databases">
        <title>Kocuria coralli sp. nov., a novel actinobacterium isolated from coral reef seawater.</title>
        <authorList>
            <person name="Li J."/>
        </authorList>
    </citation>
    <scope>NUCLEOTIDE SEQUENCE [LARGE SCALE GENOMIC DNA]</scope>
    <source>
        <strain evidence="8 9">SCSIO 13007</strain>
    </source>
</reference>
<evidence type="ECO:0000256" key="5">
    <source>
        <dbReference type="PROSITE-ProRule" id="PRU00169"/>
    </source>
</evidence>
<gene>
    <name evidence="8" type="ORF">FCK90_12825</name>
</gene>
<organism evidence="8 9">
    <name type="scientific">Kocuria coralli</name>
    <dbReference type="NCBI Taxonomy" id="1461025"/>
    <lineage>
        <taxon>Bacteria</taxon>
        <taxon>Bacillati</taxon>
        <taxon>Actinomycetota</taxon>
        <taxon>Actinomycetes</taxon>
        <taxon>Micrococcales</taxon>
        <taxon>Micrococcaceae</taxon>
        <taxon>Kocuria</taxon>
    </lineage>
</organism>
<keyword evidence="2" id="KW-0805">Transcription regulation</keyword>
<evidence type="ECO:0000259" key="7">
    <source>
        <dbReference type="PROSITE" id="PS50110"/>
    </source>
</evidence>
<dbReference type="SMART" id="SM00448">
    <property type="entry name" value="REC"/>
    <property type="match status" value="1"/>
</dbReference>
<feature type="domain" description="HTH luxR-type" evidence="6">
    <location>
        <begin position="150"/>
        <end position="215"/>
    </location>
</feature>
<dbReference type="PROSITE" id="PS00622">
    <property type="entry name" value="HTH_LUXR_1"/>
    <property type="match status" value="1"/>
</dbReference>
<dbReference type="CDD" id="cd06170">
    <property type="entry name" value="LuxR_C_like"/>
    <property type="match status" value="1"/>
</dbReference>
<keyword evidence="1 5" id="KW-0597">Phosphoprotein</keyword>
<dbReference type="OrthoDB" id="9808843at2"/>
<keyword evidence="4" id="KW-0804">Transcription</keyword>
<dbReference type="EMBL" id="SZWF01000022">
    <property type="protein sequence ID" value="KAA9393266.1"/>
    <property type="molecule type" value="Genomic_DNA"/>
</dbReference>
<dbReference type="InterPro" id="IPR058245">
    <property type="entry name" value="NreC/VraR/RcsB-like_REC"/>
</dbReference>
<dbReference type="SMART" id="SM00421">
    <property type="entry name" value="HTH_LUXR"/>
    <property type="match status" value="1"/>
</dbReference>
<evidence type="ECO:0000256" key="3">
    <source>
        <dbReference type="ARBA" id="ARBA00023125"/>
    </source>
</evidence>
<dbReference type="PROSITE" id="PS50110">
    <property type="entry name" value="RESPONSE_REGULATORY"/>
    <property type="match status" value="1"/>
</dbReference>
<dbReference type="InterPro" id="IPR016032">
    <property type="entry name" value="Sig_transdc_resp-reg_C-effctor"/>
</dbReference>
<dbReference type="GO" id="GO:0003677">
    <property type="term" value="F:DNA binding"/>
    <property type="evidence" value="ECO:0007669"/>
    <property type="project" value="UniProtKB-KW"/>
</dbReference>